<sequence>MVGTQGYDDLCEELAHKKGSTGVYNFSKSETCLFIGGEDFNLTHCERIVSETQHGGVQAGVFFEIEKTCNSRRVMLSCAFCNSERQHHHCIRRFMHRRGGALCAHAPPIFKFLFSLNHVLLV</sequence>
<evidence type="ECO:0000313" key="1">
    <source>
        <dbReference type="EMBL" id="KAL2494339.1"/>
    </source>
</evidence>
<gene>
    <name evidence="1" type="ORF">Fot_38096</name>
</gene>
<dbReference type="EMBL" id="JBFOLJ010000011">
    <property type="protein sequence ID" value="KAL2494339.1"/>
    <property type="molecule type" value="Genomic_DNA"/>
</dbReference>
<comment type="caution">
    <text evidence="1">The sequence shown here is derived from an EMBL/GenBank/DDBJ whole genome shotgun (WGS) entry which is preliminary data.</text>
</comment>
<protein>
    <submittedName>
        <fullName evidence="1">Uncharacterized protein</fullName>
    </submittedName>
</protein>
<proteinExistence type="predicted"/>
<evidence type="ECO:0000313" key="2">
    <source>
        <dbReference type="Proteomes" id="UP001604277"/>
    </source>
</evidence>
<keyword evidence="2" id="KW-1185">Reference proteome</keyword>
<organism evidence="1 2">
    <name type="scientific">Forsythia ovata</name>
    <dbReference type="NCBI Taxonomy" id="205694"/>
    <lineage>
        <taxon>Eukaryota</taxon>
        <taxon>Viridiplantae</taxon>
        <taxon>Streptophyta</taxon>
        <taxon>Embryophyta</taxon>
        <taxon>Tracheophyta</taxon>
        <taxon>Spermatophyta</taxon>
        <taxon>Magnoliopsida</taxon>
        <taxon>eudicotyledons</taxon>
        <taxon>Gunneridae</taxon>
        <taxon>Pentapetalae</taxon>
        <taxon>asterids</taxon>
        <taxon>lamiids</taxon>
        <taxon>Lamiales</taxon>
        <taxon>Oleaceae</taxon>
        <taxon>Forsythieae</taxon>
        <taxon>Forsythia</taxon>
    </lineage>
</organism>
<dbReference type="Proteomes" id="UP001604277">
    <property type="component" value="Unassembled WGS sequence"/>
</dbReference>
<reference evidence="2" key="1">
    <citation type="submission" date="2024-07" db="EMBL/GenBank/DDBJ databases">
        <title>Two chromosome-level genome assemblies of Korean endemic species Abeliophyllum distichum and Forsythia ovata (Oleaceae).</title>
        <authorList>
            <person name="Jang H."/>
        </authorList>
    </citation>
    <scope>NUCLEOTIDE SEQUENCE [LARGE SCALE GENOMIC DNA]</scope>
</reference>
<name>A0ABD1S2C0_9LAMI</name>
<dbReference type="AlphaFoldDB" id="A0ABD1S2C0"/>
<accession>A0ABD1S2C0</accession>